<proteinExistence type="inferred from homology"/>
<evidence type="ECO:0000313" key="9">
    <source>
        <dbReference type="EMBL" id="UWN57063.1"/>
    </source>
</evidence>
<evidence type="ECO:0000256" key="3">
    <source>
        <dbReference type="ARBA" id="ARBA00022475"/>
    </source>
</evidence>
<dbReference type="RefSeq" id="WP_019245595.1">
    <property type="nucleotide sequence ID" value="NZ_CAPH01000009.1"/>
</dbReference>
<keyword evidence="8" id="KW-0175">Coiled coil</keyword>
<evidence type="ECO:0000256" key="5">
    <source>
        <dbReference type="ARBA" id="ARBA00022989"/>
    </source>
</evidence>
<dbReference type="EMBL" id="CP102294">
    <property type="protein sequence ID" value="UWN57063.1"/>
    <property type="molecule type" value="Genomic_DNA"/>
</dbReference>
<evidence type="ECO:0000313" key="10">
    <source>
        <dbReference type="Proteomes" id="UP001059295"/>
    </source>
</evidence>
<evidence type="ECO:0000256" key="6">
    <source>
        <dbReference type="ARBA" id="ARBA00023136"/>
    </source>
</evidence>
<evidence type="ECO:0000256" key="7">
    <source>
        <dbReference type="RuleBase" id="RU003879"/>
    </source>
</evidence>
<feature type="coiled-coil region" evidence="8">
    <location>
        <begin position="111"/>
        <end position="145"/>
    </location>
</feature>
<evidence type="ECO:0000256" key="1">
    <source>
        <dbReference type="ARBA" id="ARBA00004162"/>
    </source>
</evidence>
<organism evidence="9 10">
    <name type="scientific">Alistipes ihumii AP11</name>
    <dbReference type="NCBI Taxonomy" id="1211813"/>
    <lineage>
        <taxon>Bacteria</taxon>
        <taxon>Pseudomonadati</taxon>
        <taxon>Bacteroidota</taxon>
        <taxon>Bacteroidia</taxon>
        <taxon>Bacteroidales</taxon>
        <taxon>Rikenellaceae</taxon>
        <taxon>Alistipes</taxon>
    </lineage>
</organism>
<keyword evidence="3" id="KW-1003">Cell membrane</keyword>
<keyword evidence="6" id="KW-0472">Membrane</keyword>
<comment type="similarity">
    <text evidence="2 7">Belongs to the ExbD/TolR family.</text>
</comment>
<keyword evidence="7" id="KW-0653">Protein transport</keyword>
<dbReference type="GeneID" id="82892171"/>
<accession>A0ABY5UZM3</accession>
<keyword evidence="5" id="KW-1133">Transmembrane helix</keyword>
<sequence length="214" mass="24536">MAEIQESSGKTGKSKQKKFSVRVDFTPMVDMNMLLITFFMLCTSLSKPQTMEISMPTNDKVTEEEQTKIKASQAVTLLLGADDKVYYYFGEPNYEDYTSLKETDYSPEGLRAMLLDRNKEVTARINDLKQQKKDEKITEEQFKEQAAEIKKDKNAPTVVIKGTDESSYKNLIDALDEMQICNISRYAIVDITDGDKFLLDNYEQKGELTKNIDR</sequence>
<evidence type="ECO:0000256" key="2">
    <source>
        <dbReference type="ARBA" id="ARBA00005811"/>
    </source>
</evidence>
<comment type="subcellular location">
    <subcellularLocation>
        <location evidence="1">Cell membrane</location>
        <topology evidence="1">Single-pass membrane protein</topology>
    </subcellularLocation>
    <subcellularLocation>
        <location evidence="7">Cell membrane</location>
        <topology evidence="7">Single-pass type II membrane protein</topology>
    </subcellularLocation>
</comment>
<dbReference type="Proteomes" id="UP001059295">
    <property type="component" value="Chromosome"/>
</dbReference>
<keyword evidence="7" id="KW-0813">Transport</keyword>
<dbReference type="Pfam" id="PF02472">
    <property type="entry name" value="ExbD"/>
    <property type="match status" value="1"/>
</dbReference>
<dbReference type="PANTHER" id="PTHR30558">
    <property type="entry name" value="EXBD MEMBRANE COMPONENT OF PMF-DRIVEN MACROMOLECULE IMPORT SYSTEM"/>
    <property type="match status" value="1"/>
</dbReference>
<protein>
    <submittedName>
        <fullName evidence="9">Biopolymer transporter ExbD</fullName>
    </submittedName>
</protein>
<dbReference type="InterPro" id="IPR003400">
    <property type="entry name" value="ExbD"/>
</dbReference>
<dbReference type="PANTHER" id="PTHR30558:SF3">
    <property type="entry name" value="BIOPOLYMER TRANSPORT PROTEIN EXBD-RELATED"/>
    <property type="match status" value="1"/>
</dbReference>
<keyword evidence="4 7" id="KW-0812">Transmembrane</keyword>
<evidence type="ECO:0000256" key="4">
    <source>
        <dbReference type="ARBA" id="ARBA00022692"/>
    </source>
</evidence>
<reference evidence="9" key="1">
    <citation type="journal article" date="2022" name="Cell">
        <title>Design, construction, and in vivo augmentation of a complex gut microbiome.</title>
        <authorList>
            <person name="Cheng A.G."/>
            <person name="Ho P.Y."/>
            <person name="Aranda-Diaz A."/>
            <person name="Jain S."/>
            <person name="Yu F.B."/>
            <person name="Meng X."/>
            <person name="Wang M."/>
            <person name="Iakiviak M."/>
            <person name="Nagashima K."/>
            <person name="Zhao A."/>
            <person name="Murugkar P."/>
            <person name="Patil A."/>
            <person name="Atabakhsh K."/>
            <person name="Weakley A."/>
            <person name="Yan J."/>
            <person name="Brumbaugh A.R."/>
            <person name="Higginbottom S."/>
            <person name="Dimas A."/>
            <person name="Shiver A.L."/>
            <person name="Deutschbauer A."/>
            <person name="Neff N."/>
            <person name="Sonnenburg J.L."/>
            <person name="Huang K.C."/>
            <person name="Fischbach M.A."/>
        </authorList>
    </citation>
    <scope>NUCLEOTIDE SEQUENCE</scope>
    <source>
        <strain evidence="9">AP11</strain>
    </source>
</reference>
<gene>
    <name evidence="9" type="ORF">NQ491_10515</name>
</gene>
<name>A0ABY5UZM3_9BACT</name>
<keyword evidence="10" id="KW-1185">Reference proteome</keyword>
<evidence type="ECO:0000256" key="8">
    <source>
        <dbReference type="SAM" id="Coils"/>
    </source>
</evidence>